<dbReference type="AlphaFoldDB" id="A0ABD0YGP7"/>
<dbReference type="SUPFAM" id="SSF48726">
    <property type="entry name" value="Immunoglobulin"/>
    <property type="match status" value="1"/>
</dbReference>
<dbReference type="InterPro" id="IPR013783">
    <property type="entry name" value="Ig-like_fold"/>
</dbReference>
<evidence type="ECO:0000313" key="3">
    <source>
        <dbReference type="Proteomes" id="UP001558652"/>
    </source>
</evidence>
<sequence length="151" mass="17067">MEPPSRLEFSNSSGGWLDCSATGHPQPQIDWLSLDGSPLAEVPALRRSLRNGTLLLMPFSAELYRQDVHSAIYRCSATNAVGTVVSRDVHVRAGKSHSSLYNHFLPKIFLHTPEMKLVSGMRKRIHILDRLVLKWLMIIRLVESVILRELL</sequence>
<name>A0ABD0YGP7_9HEMI</name>
<proteinExistence type="predicted"/>
<dbReference type="Proteomes" id="UP001558652">
    <property type="component" value="Unassembled WGS sequence"/>
</dbReference>
<evidence type="ECO:0000259" key="1">
    <source>
        <dbReference type="PROSITE" id="PS50835"/>
    </source>
</evidence>
<dbReference type="EMBL" id="JBFDAA010000007">
    <property type="protein sequence ID" value="KAL1130470.1"/>
    <property type="molecule type" value="Genomic_DNA"/>
</dbReference>
<reference evidence="2 3" key="1">
    <citation type="submission" date="2024-07" db="EMBL/GenBank/DDBJ databases">
        <title>Chromosome-level genome assembly of the water stick insect Ranatra chinensis (Heteroptera: Nepidae).</title>
        <authorList>
            <person name="Liu X."/>
        </authorList>
    </citation>
    <scope>NUCLEOTIDE SEQUENCE [LARGE SCALE GENOMIC DNA]</scope>
    <source>
        <strain evidence="2">Cailab_2021Rc</strain>
        <tissue evidence="2">Muscle</tissue>
    </source>
</reference>
<accession>A0ABD0YGP7</accession>
<organism evidence="2 3">
    <name type="scientific">Ranatra chinensis</name>
    <dbReference type="NCBI Taxonomy" id="642074"/>
    <lineage>
        <taxon>Eukaryota</taxon>
        <taxon>Metazoa</taxon>
        <taxon>Ecdysozoa</taxon>
        <taxon>Arthropoda</taxon>
        <taxon>Hexapoda</taxon>
        <taxon>Insecta</taxon>
        <taxon>Pterygota</taxon>
        <taxon>Neoptera</taxon>
        <taxon>Paraneoptera</taxon>
        <taxon>Hemiptera</taxon>
        <taxon>Heteroptera</taxon>
        <taxon>Panheteroptera</taxon>
        <taxon>Nepomorpha</taxon>
        <taxon>Nepidae</taxon>
        <taxon>Ranatrinae</taxon>
        <taxon>Ranatra</taxon>
    </lineage>
</organism>
<dbReference type="InterPro" id="IPR007110">
    <property type="entry name" value="Ig-like_dom"/>
</dbReference>
<dbReference type="InterPro" id="IPR036179">
    <property type="entry name" value="Ig-like_dom_sf"/>
</dbReference>
<comment type="caution">
    <text evidence="2">The sequence shown here is derived from an EMBL/GenBank/DDBJ whole genome shotgun (WGS) entry which is preliminary data.</text>
</comment>
<dbReference type="Gene3D" id="2.60.40.10">
    <property type="entry name" value="Immunoglobulins"/>
    <property type="match status" value="1"/>
</dbReference>
<evidence type="ECO:0000313" key="2">
    <source>
        <dbReference type="EMBL" id="KAL1130470.1"/>
    </source>
</evidence>
<dbReference type="PROSITE" id="PS50835">
    <property type="entry name" value="IG_LIKE"/>
    <property type="match status" value="1"/>
</dbReference>
<dbReference type="InterPro" id="IPR013098">
    <property type="entry name" value="Ig_I-set"/>
</dbReference>
<feature type="domain" description="Ig-like" evidence="1">
    <location>
        <begin position="4"/>
        <end position="86"/>
    </location>
</feature>
<dbReference type="Pfam" id="PF07679">
    <property type="entry name" value="I-set"/>
    <property type="match status" value="1"/>
</dbReference>
<protein>
    <recommendedName>
        <fullName evidence="1">Ig-like domain-containing protein</fullName>
    </recommendedName>
</protein>
<keyword evidence="3" id="KW-1185">Reference proteome</keyword>
<gene>
    <name evidence="2" type="ORF">AAG570_011718</name>
</gene>